<evidence type="ECO:0000256" key="2">
    <source>
        <dbReference type="SAM" id="MobiDB-lite"/>
    </source>
</evidence>
<feature type="region of interest" description="Disordered" evidence="2">
    <location>
        <begin position="221"/>
        <end position="286"/>
    </location>
</feature>
<dbReference type="InterPro" id="IPR018247">
    <property type="entry name" value="EF_Hand_1_Ca_BS"/>
</dbReference>
<dbReference type="InterPro" id="IPR011992">
    <property type="entry name" value="EF-hand-dom_pair"/>
</dbReference>
<dbReference type="PROSITE" id="PS50222">
    <property type="entry name" value="EF_HAND_2"/>
    <property type="match status" value="2"/>
</dbReference>
<feature type="domain" description="EF-hand" evidence="3">
    <location>
        <begin position="1087"/>
        <end position="1122"/>
    </location>
</feature>
<dbReference type="InterPro" id="IPR007685">
    <property type="entry name" value="RelA_SpoT"/>
</dbReference>
<dbReference type="CDD" id="cd05399">
    <property type="entry name" value="NT_Rel-Spo_like"/>
    <property type="match status" value="1"/>
</dbReference>
<dbReference type="InterPro" id="IPR002048">
    <property type="entry name" value="EF_hand_dom"/>
</dbReference>
<keyword evidence="5" id="KW-1185">Reference proteome</keyword>
<evidence type="ECO:0000259" key="3">
    <source>
        <dbReference type="PROSITE" id="PS50222"/>
    </source>
</evidence>
<dbReference type="SUPFAM" id="SSF109604">
    <property type="entry name" value="HD-domain/PDEase-like"/>
    <property type="match status" value="1"/>
</dbReference>
<organism evidence="4 5">
    <name type="scientific">Astrephomene gubernaculifera</name>
    <dbReference type="NCBI Taxonomy" id="47775"/>
    <lineage>
        <taxon>Eukaryota</taxon>
        <taxon>Viridiplantae</taxon>
        <taxon>Chlorophyta</taxon>
        <taxon>core chlorophytes</taxon>
        <taxon>Chlorophyceae</taxon>
        <taxon>CS clade</taxon>
        <taxon>Chlamydomonadales</taxon>
        <taxon>Astrephomenaceae</taxon>
        <taxon>Astrephomene</taxon>
    </lineage>
</organism>
<feature type="domain" description="EF-hand" evidence="3">
    <location>
        <begin position="1051"/>
        <end position="1086"/>
    </location>
</feature>
<evidence type="ECO:0000313" key="5">
    <source>
        <dbReference type="Proteomes" id="UP001054857"/>
    </source>
</evidence>
<feature type="region of interest" description="Disordered" evidence="2">
    <location>
        <begin position="105"/>
        <end position="152"/>
    </location>
</feature>
<dbReference type="SMART" id="SM00954">
    <property type="entry name" value="RelA_SpoT"/>
    <property type="match status" value="1"/>
</dbReference>
<feature type="compositionally biased region" description="Pro residues" evidence="2">
    <location>
        <begin position="267"/>
        <end position="276"/>
    </location>
</feature>
<feature type="compositionally biased region" description="Low complexity" evidence="2">
    <location>
        <begin position="118"/>
        <end position="133"/>
    </location>
</feature>
<proteinExistence type="predicted"/>
<keyword evidence="1" id="KW-0106">Calcium</keyword>
<dbReference type="Gene3D" id="1.10.238.10">
    <property type="entry name" value="EF-hand"/>
    <property type="match status" value="1"/>
</dbReference>
<feature type="region of interest" description="Disordered" evidence="2">
    <location>
        <begin position="713"/>
        <end position="739"/>
    </location>
</feature>
<feature type="compositionally biased region" description="Low complexity" evidence="2">
    <location>
        <begin position="947"/>
        <end position="970"/>
    </location>
</feature>
<accession>A0AAD3HH87</accession>
<dbReference type="GO" id="GO:0015969">
    <property type="term" value="P:guanosine tetraphosphate metabolic process"/>
    <property type="evidence" value="ECO:0007669"/>
    <property type="project" value="InterPro"/>
</dbReference>
<dbReference type="PANTHER" id="PTHR21262">
    <property type="entry name" value="GUANOSINE-3',5'-BIS DIPHOSPHATE 3'-PYROPHOSPHOHYDROLASE"/>
    <property type="match status" value="1"/>
</dbReference>
<feature type="region of interest" description="Disordered" evidence="2">
    <location>
        <begin position="1005"/>
        <end position="1028"/>
    </location>
</feature>
<dbReference type="PANTHER" id="PTHR21262:SF12">
    <property type="entry name" value="GTP DIPHOSPHOKINASE CRSH, CHLOROPLASTIC-RELATED"/>
    <property type="match status" value="1"/>
</dbReference>
<dbReference type="Gene3D" id="3.30.460.10">
    <property type="entry name" value="Beta Polymerase, domain 2"/>
    <property type="match status" value="1"/>
</dbReference>
<dbReference type="CDD" id="cd00051">
    <property type="entry name" value="EFh"/>
    <property type="match status" value="1"/>
</dbReference>
<dbReference type="SUPFAM" id="SSF81301">
    <property type="entry name" value="Nucleotidyltransferase"/>
    <property type="match status" value="1"/>
</dbReference>
<feature type="compositionally biased region" description="Pro residues" evidence="2">
    <location>
        <begin position="827"/>
        <end position="836"/>
    </location>
</feature>
<dbReference type="EMBL" id="BMAR01000001">
    <property type="protein sequence ID" value="GFR40563.1"/>
    <property type="molecule type" value="Genomic_DNA"/>
</dbReference>
<dbReference type="AlphaFoldDB" id="A0AAD3HH87"/>
<dbReference type="GO" id="GO:0005509">
    <property type="term" value="F:calcium ion binding"/>
    <property type="evidence" value="ECO:0007669"/>
    <property type="project" value="InterPro"/>
</dbReference>
<dbReference type="SUPFAM" id="SSF47473">
    <property type="entry name" value="EF-hand"/>
    <property type="match status" value="1"/>
</dbReference>
<feature type="region of interest" description="Disordered" evidence="2">
    <location>
        <begin position="947"/>
        <end position="989"/>
    </location>
</feature>
<feature type="compositionally biased region" description="Low complexity" evidence="2">
    <location>
        <begin position="980"/>
        <end position="989"/>
    </location>
</feature>
<feature type="compositionally biased region" description="Low complexity" evidence="2">
    <location>
        <begin position="1005"/>
        <end position="1017"/>
    </location>
</feature>
<dbReference type="Pfam" id="PF13328">
    <property type="entry name" value="HD_4"/>
    <property type="match status" value="1"/>
</dbReference>
<protein>
    <recommendedName>
        <fullName evidence="3">EF-hand domain-containing protein</fullName>
    </recommendedName>
</protein>
<feature type="compositionally biased region" description="Basic and acidic residues" evidence="2">
    <location>
        <begin position="862"/>
        <end position="891"/>
    </location>
</feature>
<name>A0AAD3HH87_9CHLO</name>
<feature type="compositionally biased region" description="Low complexity" evidence="2">
    <location>
        <begin position="277"/>
        <end position="286"/>
    </location>
</feature>
<dbReference type="InterPro" id="IPR043519">
    <property type="entry name" value="NT_sf"/>
</dbReference>
<dbReference type="Proteomes" id="UP001054857">
    <property type="component" value="Unassembled WGS sequence"/>
</dbReference>
<dbReference type="Pfam" id="PF13499">
    <property type="entry name" value="EF-hand_7"/>
    <property type="match status" value="1"/>
</dbReference>
<sequence>MMLSSGHFHIGDTQLLRGRCRYATYARWNSWGIGNTKAPSSLASGVRRQPCKCECLNAETQAMYAPDVHNPACPKPTPDAAAARRGLASMAQLASAWAQVSSRLAPGTSLDSTDPMEGPTAPAAVATAGGTYPQPRDTAGRDGGGGASGWGAADGVAVGRPVEALLQPVTVSDASPSLLPEHIASGSAAHALLQQPQQQAQQQHHQTGALSALLQPPIHHYHHHQQQEQQHQHHQQQEQQQQHAHISANTRQPWMHPPTPLQHQHHQPPPLQPNPHPQQNQQQQQQHFEAIITALKLALASLQSAPPRRDGRTPATRAVQLASTLADLCAAGLPLDAAAMCAGVVAEAAELGALGHDVIRAQLGPGVAALVHDMLRVREAPQRIEVLDDEGASAVREWCLACHDVRACAVEVVGWWDELQHLGGLPRGEQQALAMESLQIGAPLGHALGLGPLSAMMEDICLRVLFPSSYASTSAWLRALLGPGEAGLAAARQQLHATLEAHPQFGALSGGLLIKSRTKSLFSVMKKLLHLGDMARGGRSREELYDLLGMRVIVQPPPHLPPGEAEAAATKACYIVQEVACNLWRPIPTRSKDYVTTPKVNGYQSIHLTLQLDSQSTNATYPYGTGKASEAAAADVAGDGPMGPSGPLFMELQIRTDAMDRAAESGDAAHAVYKGGMDAHTARQLQAWTLELRSRLASSPRGQLLLRAASKGGALRSQASLSPEEAQAAAERRRRRRERRAAAAAAAATAVAEAAAAEPSPDAVAGAAVATAAVEEPTPPAASAVVHSLDPKGAAGVVVVGAAMEPPVPTLLPRPRRPGGSVAHTPGLPPSPPLATKPPHLHPPRVEPRRDGAMPVTAATAARHEDGPSDAHEREDQRRLDRGTPAKERQCGGKGAVLPVASIEAAANGSSRTATTAATSNGNVGASAPPLAVPSPHVFAAMPTSSPAASAALPMPSSSPPSLLLSSSTAHGQPGSSLNGQQPEQQGQLPDQLLEGSHQLPDQRQQWLGGEQQQQLEEGGGPQQAGAMLFGSLGSIDEFDEAVVIGFPPRDAAAAAEELFRHLDVNGDGRLSLGEVQQALLDLAAPASDRDAAALMAALDLNGDGGVSLEEFVEGVRSAQLQQQQE</sequence>
<dbReference type="PROSITE" id="PS00018">
    <property type="entry name" value="EF_HAND_1"/>
    <property type="match status" value="1"/>
</dbReference>
<evidence type="ECO:0000256" key="1">
    <source>
        <dbReference type="ARBA" id="ARBA00022837"/>
    </source>
</evidence>
<comment type="caution">
    <text evidence="4">The sequence shown here is derived from an EMBL/GenBank/DDBJ whole genome shotgun (WGS) entry which is preliminary data.</text>
</comment>
<feature type="compositionally biased region" description="Low complexity" evidence="2">
    <location>
        <begin position="910"/>
        <end position="926"/>
    </location>
</feature>
<feature type="region of interest" description="Disordered" evidence="2">
    <location>
        <begin position="910"/>
        <end position="929"/>
    </location>
</feature>
<feature type="region of interest" description="Disordered" evidence="2">
    <location>
        <begin position="807"/>
        <end position="895"/>
    </location>
</feature>
<dbReference type="Gene3D" id="1.10.3210.10">
    <property type="entry name" value="Hypothetical protein af1432"/>
    <property type="match status" value="1"/>
</dbReference>
<reference evidence="4 5" key="1">
    <citation type="journal article" date="2021" name="Sci. Rep.">
        <title>Genome sequencing of the multicellular alga Astrephomene provides insights into convergent evolution of germ-soma differentiation.</title>
        <authorList>
            <person name="Yamashita S."/>
            <person name="Yamamoto K."/>
            <person name="Matsuzaki R."/>
            <person name="Suzuki S."/>
            <person name="Yamaguchi H."/>
            <person name="Hirooka S."/>
            <person name="Minakuchi Y."/>
            <person name="Miyagishima S."/>
            <person name="Kawachi M."/>
            <person name="Toyoda A."/>
            <person name="Nozaki H."/>
        </authorList>
    </citation>
    <scope>NUCLEOTIDE SEQUENCE [LARGE SCALE GENOMIC DNA]</scope>
    <source>
        <strain evidence="4 5">NIES-4017</strain>
    </source>
</reference>
<dbReference type="SMART" id="SM00054">
    <property type="entry name" value="EFh"/>
    <property type="match status" value="2"/>
</dbReference>
<evidence type="ECO:0000313" key="4">
    <source>
        <dbReference type="EMBL" id="GFR40563.1"/>
    </source>
</evidence>
<gene>
    <name evidence="4" type="ORF">Agub_g1139</name>
</gene>
<dbReference type="Pfam" id="PF04607">
    <property type="entry name" value="RelA_SpoT"/>
    <property type="match status" value="1"/>
</dbReference>